<dbReference type="Proteomes" id="UP000009062">
    <property type="component" value="Chromosome"/>
</dbReference>
<evidence type="ECO:0000313" key="1">
    <source>
        <dbReference type="EMBL" id="AFA38116.1"/>
    </source>
</evidence>
<protein>
    <submittedName>
        <fullName evidence="1">PaREP6</fullName>
    </submittedName>
</protein>
<dbReference type="STRING" id="698757.Pogu_0089"/>
<proteinExistence type="predicted"/>
<keyword evidence="2" id="KW-1185">Reference proteome</keyword>
<dbReference type="EMBL" id="CP003316">
    <property type="protein sequence ID" value="AFA38116.1"/>
    <property type="molecule type" value="Genomic_DNA"/>
</dbReference>
<dbReference type="HOGENOM" id="CLU_185777_0_0_2"/>
<evidence type="ECO:0000313" key="2">
    <source>
        <dbReference type="Proteomes" id="UP000009062"/>
    </source>
</evidence>
<organism evidence="1 2">
    <name type="scientific">Pyrobaculum oguniense (strain DSM 13380 / JCM 10595 / TE7)</name>
    <dbReference type="NCBI Taxonomy" id="698757"/>
    <lineage>
        <taxon>Archaea</taxon>
        <taxon>Thermoproteota</taxon>
        <taxon>Thermoprotei</taxon>
        <taxon>Thermoproteales</taxon>
        <taxon>Thermoproteaceae</taxon>
        <taxon>Pyrobaculum</taxon>
    </lineage>
</organism>
<sequence>MEPEVEEEARRIRRERADWDFINSLPPRLKIAMLYYIETGDIRRACKIAEMSLEEFRELMRKAKIPLVA</sequence>
<gene>
    <name evidence="1" type="ordered locus">Pogu_0089</name>
</gene>
<dbReference type="PANTHER" id="PTHR37559">
    <property type="entry name" value="PAREP6 PART 2, AUTHENTIC FRAMESHIFT"/>
    <property type="match status" value="1"/>
</dbReference>
<dbReference type="AlphaFoldDB" id="H6Q6F8"/>
<name>H6Q6F8_PYROT</name>
<dbReference type="KEGG" id="pog:Pogu_0089"/>
<dbReference type="PANTHER" id="PTHR37559:SF1">
    <property type="entry name" value="PAREP6 PART 2, AUTHENTIC FRAMESHIFT"/>
    <property type="match status" value="1"/>
</dbReference>
<accession>H6Q6F8</accession>
<reference evidence="1 2" key="1">
    <citation type="journal article" date="2012" name="Stand. Genomic Sci.">
        <title>Complete genome sequence of Pyrobaculum oguniense.</title>
        <authorList>
            <person name="Bernick D.L."/>
            <person name="Karplus K."/>
            <person name="Lui L.M."/>
            <person name="Coker J.K."/>
            <person name="Murphy J.N."/>
            <person name="Chan P.P."/>
            <person name="Cozen A.E."/>
            <person name="Lowe T.M."/>
        </authorList>
    </citation>
    <scope>NUCLEOTIDE SEQUENCE [LARGE SCALE GENOMIC DNA]</scope>
    <source>
        <strain evidence="1 2">TE7</strain>
    </source>
</reference>
<dbReference type="eggNOG" id="arCOG03755">
    <property type="taxonomic scope" value="Archaea"/>
</dbReference>